<dbReference type="PROSITE" id="PS00028">
    <property type="entry name" value="ZINC_FINGER_C2H2_1"/>
    <property type="match status" value="1"/>
</dbReference>
<dbReference type="EMBL" id="JAPQKN010000004">
    <property type="protein sequence ID" value="KAJ5159653.1"/>
    <property type="molecule type" value="Genomic_DNA"/>
</dbReference>
<gene>
    <name evidence="4" type="ORF">N7482_006657</name>
</gene>
<organism evidence="4 5">
    <name type="scientific">Penicillium canariense</name>
    <dbReference type="NCBI Taxonomy" id="189055"/>
    <lineage>
        <taxon>Eukaryota</taxon>
        <taxon>Fungi</taxon>
        <taxon>Dikarya</taxon>
        <taxon>Ascomycota</taxon>
        <taxon>Pezizomycotina</taxon>
        <taxon>Eurotiomycetes</taxon>
        <taxon>Eurotiomycetidae</taxon>
        <taxon>Eurotiales</taxon>
        <taxon>Aspergillaceae</taxon>
        <taxon>Penicillium</taxon>
    </lineage>
</organism>
<name>A0A9W9HVG0_9EURO</name>
<dbReference type="GeneID" id="81427958"/>
<sequence length="389" mass="43256">MAHRPAPAIPVPCSFTCCPRVFPSVEAMKEHVQNERDHIRCCGQNFDSLLEYFLHTIRSSDHYPCLFCYLDFMSQGDLEHHVKQLHAPTKATIFCPFCPEPFKSATALVGHVEKGKCKITPSNRVHPSIKPRMDATGPENENPSVSSKAPLTNKGLDCQDGDLCLSTSPSNTPKKGSKSQEPVHAKPALSPVHTPILPLTPKSPAVTLPRTPNDMLSFDDNCFQSGPESIPPEPETYAWTPDMYPKLTPIGSSQPVPQNTDDPYVCNCGWSSADLDEFETHIEDEAKRDAFPFPKQSRCKKEFNTAAAFVSHIEFGDRNCSIGETAAVDPDATAGFPSVQTTKRTGTQKIQTWIIDDDMGTREKGVALRRYLDLNKDNRHFYENTEESF</sequence>
<evidence type="ECO:0000313" key="5">
    <source>
        <dbReference type="Proteomes" id="UP001149163"/>
    </source>
</evidence>
<keyword evidence="1" id="KW-0863">Zinc-finger</keyword>
<dbReference type="OrthoDB" id="8117402at2759"/>
<feature type="compositionally biased region" description="Polar residues" evidence="2">
    <location>
        <begin position="165"/>
        <end position="174"/>
    </location>
</feature>
<evidence type="ECO:0000259" key="3">
    <source>
        <dbReference type="PROSITE" id="PS50157"/>
    </source>
</evidence>
<proteinExistence type="predicted"/>
<dbReference type="Gene3D" id="3.30.160.60">
    <property type="entry name" value="Classic Zinc Finger"/>
    <property type="match status" value="1"/>
</dbReference>
<accession>A0A9W9HVG0</accession>
<keyword evidence="1" id="KW-0479">Metal-binding</keyword>
<reference evidence="4" key="1">
    <citation type="submission" date="2022-11" db="EMBL/GenBank/DDBJ databases">
        <authorList>
            <person name="Petersen C."/>
        </authorList>
    </citation>
    <scope>NUCLEOTIDE SEQUENCE</scope>
    <source>
        <strain evidence="4">IBT 26290</strain>
    </source>
</reference>
<evidence type="ECO:0000256" key="1">
    <source>
        <dbReference type="PROSITE-ProRule" id="PRU00042"/>
    </source>
</evidence>
<evidence type="ECO:0000256" key="2">
    <source>
        <dbReference type="SAM" id="MobiDB-lite"/>
    </source>
</evidence>
<keyword evidence="1" id="KW-0862">Zinc</keyword>
<dbReference type="Proteomes" id="UP001149163">
    <property type="component" value="Unassembled WGS sequence"/>
</dbReference>
<dbReference type="InterPro" id="IPR013087">
    <property type="entry name" value="Znf_C2H2_type"/>
</dbReference>
<dbReference type="RefSeq" id="XP_056541211.1">
    <property type="nucleotide sequence ID" value="XM_056688782.1"/>
</dbReference>
<protein>
    <recommendedName>
        <fullName evidence="3">C2H2-type domain-containing protein</fullName>
    </recommendedName>
</protein>
<dbReference type="GO" id="GO:0008270">
    <property type="term" value="F:zinc ion binding"/>
    <property type="evidence" value="ECO:0007669"/>
    <property type="project" value="UniProtKB-KW"/>
</dbReference>
<evidence type="ECO:0000313" key="4">
    <source>
        <dbReference type="EMBL" id="KAJ5159653.1"/>
    </source>
</evidence>
<dbReference type="PROSITE" id="PS50157">
    <property type="entry name" value="ZINC_FINGER_C2H2_2"/>
    <property type="match status" value="1"/>
</dbReference>
<dbReference type="SMART" id="SM00355">
    <property type="entry name" value="ZnF_C2H2"/>
    <property type="match status" value="3"/>
</dbReference>
<reference evidence="4" key="2">
    <citation type="journal article" date="2023" name="IMA Fungus">
        <title>Comparative genomic study of the Penicillium genus elucidates a diverse pangenome and 15 lateral gene transfer events.</title>
        <authorList>
            <person name="Petersen C."/>
            <person name="Sorensen T."/>
            <person name="Nielsen M.R."/>
            <person name="Sondergaard T.E."/>
            <person name="Sorensen J.L."/>
            <person name="Fitzpatrick D.A."/>
            <person name="Frisvad J.C."/>
            <person name="Nielsen K.L."/>
        </authorList>
    </citation>
    <scope>NUCLEOTIDE SEQUENCE</scope>
    <source>
        <strain evidence="4">IBT 26290</strain>
    </source>
</reference>
<feature type="compositionally biased region" description="Polar residues" evidence="2">
    <location>
        <begin position="139"/>
        <end position="150"/>
    </location>
</feature>
<keyword evidence="5" id="KW-1185">Reference proteome</keyword>
<feature type="domain" description="C2H2-type" evidence="3">
    <location>
        <begin position="63"/>
        <end position="91"/>
    </location>
</feature>
<feature type="region of interest" description="Disordered" evidence="2">
    <location>
        <begin position="121"/>
        <end position="208"/>
    </location>
</feature>
<comment type="caution">
    <text evidence="4">The sequence shown here is derived from an EMBL/GenBank/DDBJ whole genome shotgun (WGS) entry which is preliminary data.</text>
</comment>
<dbReference type="AlphaFoldDB" id="A0A9W9HVG0"/>